<dbReference type="AlphaFoldDB" id="G0S4N2"/>
<dbReference type="GO" id="GO:0004497">
    <property type="term" value="F:monooxygenase activity"/>
    <property type="evidence" value="ECO:0007669"/>
    <property type="project" value="UniProtKB-KW"/>
</dbReference>
<name>G0S4N2_CHATD</name>
<dbReference type="STRING" id="759272.G0S4N2"/>
<protein>
    <submittedName>
        <fullName evidence="1">Monooxygenase-like protein</fullName>
    </submittedName>
</protein>
<organism evidence="2">
    <name type="scientific">Chaetomium thermophilum (strain DSM 1495 / CBS 144.50 / IMI 039719)</name>
    <name type="common">Thermochaetoides thermophila</name>
    <dbReference type="NCBI Taxonomy" id="759272"/>
    <lineage>
        <taxon>Eukaryota</taxon>
        <taxon>Fungi</taxon>
        <taxon>Dikarya</taxon>
        <taxon>Ascomycota</taxon>
        <taxon>Pezizomycotina</taxon>
        <taxon>Sordariomycetes</taxon>
        <taxon>Sordariomycetidae</taxon>
        <taxon>Sordariales</taxon>
        <taxon>Chaetomiaceae</taxon>
        <taxon>Thermochaetoides</taxon>
    </lineage>
</organism>
<evidence type="ECO:0000313" key="2">
    <source>
        <dbReference type="Proteomes" id="UP000008066"/>
    </source>
</evidence>
<keyword evidence="1" id="KW-0503">Monooxygenase</keyword>
<accession>G0S4N2</accession>
<dbReference type="OrthoDB" id="1470350at2759"/>
<keyword evidence="2" id="KW-1185">Reference proteome</keyword>
<dbReference type="eggNOG" id="KOG0157">
    <property type="taxonomic scope" value="Eukaryota"/>
</dbReference>
<reference evidence="1 2" key="1">
    <citation type="journal article" date="2011" name="Cell">
        <title>Insight into structure and assembly of the nuclear pore complex by utilizing the genome of a eukaryotic thermophile.</title>
        <authorList>
            <person name="Amlacher S."/>
            <person name="Sarges P."/>
            <person name="Flemming D."/>
            <person name="van Noort V."/>
            <person name="Kunze R."/>
            <person name="Devos D.P."/>
            <person name="Arumugam M."/>
            <person name="Bork P."/>
            <person name="Hurt E."/>
        </authorList>
    </citation>
    <scope>NUCLEOTIDE SEQUENCE [LARGE SCALE GENOMIC DNA]</scope>
    <source>
        <strain evidence="2">DSM 1495 / CBS 144.50 / IMI 039719</strain>
    </source>
</reference>
<dbReference type="Gene3D" id="1.10.630.10">
    <property type="entry name" value="Cytochrome P450"/>
    <property type="match status" value="1"/>
</dbReference>
<dbReference type="SUPFAM" id="SSF48264">
    <property type="entry name" value="Cytochrome P450"/>
    <property type="match status" value="1"/>
</dbReference>
<dbReference type="InterPro" id="IPR036396">
    <property type="entry name" value="Cyt_P450_sf"/>
</dbReference>
<dbReference type="GO" id="GO:0020037">
    <property type="term" value="F:heme binding"/>
    <property type="evidence" value="ECO:0007669"/>
    <property type="project" value="InterPro"/>
</dbReference>
<keyword evidence="1" id="KW-0560">Oxidoreductase</keyword>
<dbReference type="EMBL" id="GL988041">
    <property type="protein sequence ID" value="EGS21307.1"/>
    <property type="molecule type" value="Genomic_DNA"/>
</dbReference>
<dbReference type="HOGENOM" id="CLU_1348779_0_0_1"/>
<evidence type="ECO:0000313" key="1">
    <source>
        <dbReference type="EMBL" id="EGS21307.1"/>
    </source>
</evidence>
<dbReference type="RefSeq" id="XP_006693603.1">
    <property type="nucleotide sequence ID" value="XM_006693540.1"/>
</dbReference>
<proteinExistence type="predicted"/>
<sequence length="203" mass="23447">MMLSQHWRIPEALTDLPFISSFYEIFTDHPGNHSQHPQKYGRVIKTTNTGKTTYLTDSPDVALVALTESANFTKKIDEDHPLWDIEDNISIFIKNSENENWRLTHKFLPPVMDPKAMKHHRTWNVYQFMAKLASQTVAKFALGTVLKQFESSNTPSPQCGNEIVNLLALNKIVVARGEWYHFLPFGNSARLEIVQKTIYEYHQ</sequence>
<dbReference type="GO" id="GO:0016705">
    <property type="term" value="F:oxidoreductase activity, acting on paired donors, with incorporation or reduction of molecular oxygen"/>
    <property type="evidence" value="ECO:0007669"/>
    <property type="project" value="InterPro"/>
</dbReference>
<dbReference type="Proteomes" id="UP000008066">
    <property type="component" value="Unassembled WGS sequence"/>
</dbReference>
<dbReference type="GO" id="GO:0005506">
    <property type="term" value="F:iron ion binding"/>
    <property type="evidence" value="ECO:0007669"/>
    <property type="project" value="InterPro"/>
</dbReference>
<gene>
    <name evidence="1" type="ORF">CTHT_0031610</name>
</gene>
<dbReference type="GeneID" id="18257199"/>
<dbReference type="KEGG" id="cthr:CTHT_0031610"/>